<feature type="zinc finger region" description="C3H1-type" evidence="9">
    <location>
        <begin position="362"/>
        <end position="391"/>
    </location>
</feature>
<evidence type="ECO:0000256" key="2">
    <source>
        <dbReference type="ARBA" id="ARBA00012483"/>
    </source>
</evidence>
<feature type="zinc finger region" description="C3H1-type" evidence="9">
    <location>
        <begin position="46"/>
        <end position="73"/>
    </location>
</feature>
<keyword evidence="3" id="KW-0808">Transferase</keyword>
<dbReference type="PROSITE" id="PS50089">
    <property type="entry name" value="ZF_RING_2"/>
    <property type="match status" value="1"/>
</dbReference>
<dbReference type="Pfam" id="PF00097">
    <property type="entry name" value="zf-C3HC4"/>
    <property type="match status" value="1"/>
</dbReference>
<evidence type="ECO:0000259" key="12">
    <source>
        <dbReference type="PROSITE" id="PS50103"/>
    </source>
</evidence>
<dbReference type="EC" id="2.3.2.27" evidence="2"/>
<dbReference type="InterPro" id="IPR045072">
    <property type="entry name" value="MKRN-like"/>
</dbReference>
<evidence type="ECO:0000256" key="5">
    <source>
        <dbReference type="ARBA" id="ARBA00022737"/>
    </source>
</evidence>
<proteinExistence type="evidence at transcript level"/>
<feature type="region of interest" description="Disordered" evidence="10">
    <location>
        <begin position="170"/>
        <end position="189"/>
    </location>
</feature>
<reference evidence="13" key="1">
    <citation type="journal article" date="2014" name="Nature">
        <title>Elephant shark genome provides unique insights into gnathostome evolution.</title>
        <authorList>
            <consortium name="International Elephant Shark Genome Sequencing Consortium"/>
            <person name="Venkatesh B."/>
            <person name="Lee A.P."/>
            <person name="Ravi V."/>
            <person name="Maurya A.K."/>
            <person name="Lian M.M."/>
            <person name="Swann J.B."/>
            <person name="Ohta Y."/>
            <person name="Flajnik M.F."/>
            <person name="Sutoh Y."/>
            <person name="Kasahara M."/>
            <person name="Hoon S."/>
            <person name="Gangu V."/>
            <person name="Roy S.W."/>
            <person name="Irimia M."/>
            <person name="Korzh V."/>
            <person name="Kondrychyn I."/>
            <person name="Lim Z.W."/>
            <person name="Tay B.H."/>
            <person name="Tohari S."/>
            <person name="Kong K.W."/>
            <person name="Ho S."/>
            <person name="Lorente-Galdos B."/>
            <person name="Quilez J."/>
            <person name="Marques-Bonet T."/>
            <person name="Raney B.J."/>
            <person name="Ingham P.W."/>
            <person name="Tay A."/>
            <person name="Hillier L.W."/>
            <person name="Minx P."/>
            <person name="Boehm T."/>
            <person name="Wilson R.K."/>
            <person name="Brenner S."/>
            <person name="Warren W.C."/>
        </authorList>
    </citation>
    <scope>NUCLEOTIDE SEQUENCE</scope>
    <source>
        <tissue evidence="13">Ovary</tissue>
    </source>
</reference>
<feature type="domain" description="C3H1-type" evidence="12">
    <location>
        <begin position="17"/>
        <end position="44"/>
    </location>
</feature>
<feature type="domain" description="C3H1-type" evidence="12">
    <location>
        <begin position="362"/>
        <end position="391"/>
    </location>
</feature>
<sequence>MAEGWAAAVVSGPRVRAARRGLCRNFVHGACRWGQNCYYSHDLPVQKSSQICRHYLNGFCFYGDHCRYQHAVPAGGRPPGSRRGSEPVIRVTAGESSHQCRGLQPGLHTARHSTRRGSEPAIQILPGASSCNSCAISQPPAARVACGRRASAPVLPSFTLSGAYAERFSPQLEEEEEVEEDKENETPPRCSGNWVLAEEFVPQHFQQHHVNPLRHEDVSVSKPALPLRCACRETCACTCFKGAKSQIDLKDSQPGTKACSKSLKNTTENLAYERSKEMACGICMDTVYEKTHARERVFAILPHCNHTFCVTCIKKWRNSRGFTNKIIKACPECRVVSNYYIPHKFWVLDEQKQQLIDKFKAEKRKIRCKFFIQSNGRCPFKSECIYLHEFPEGYQPARHQTRRSAPPPLSFWEDYEDDDDDYDDDYVDNTLRLLGILSFSDSLFEHFAELQYDLLDSDLSDLNDD</sequence>
<dbReference type="InterPro" id="IPR041367">
    <property type="entry name" value="Znf-CCCH_4"/>
</dbReference>
<feature type="domain" description="C3H1-type" evidence="12">
    <location>
        <begin position="46"/>
        <end position="73"/>
    </location>
</feature>
<evidence type="ECO:0000256" key="1">
    <source>
        <dbReference type="ARBA" id="ARBA00000900"/>
    </source>
</evidence>
<dbReference type="Gene3D" id="3.30.40.10">
    <property type="entry name" value="Zinc/RING finger domain, C3HC4 (zinc finger)"/>
    <property type="match status" value="1"/>
</dbReference>
<dbReference type="Pfam" id="PF18044">
    <property type="entry name" value="zf-CCCH_4"/>
    <property type="match status" value="1"/>
</dbReference>
<keyword evidence="5" id="KW-0677">Repeat</keyword>
<dbReference type="CDD" id="cd16732">
    <property type="entry name" value="RING-HC_MKRN4"/>
    <property type="match status" value="1"/>
</dbReference>
<dbReference type="InterPro" id="IPR013083">
    <property type="entry name" value="Znf_RING/FYVE/PHD"/>
</dbReference>
<dbReference type="EMBL" id="JW866283">
    <property type="protein sequence ID" value="AFO98800.1"/>
    <property type="molecule type" value="mRNA"/>
</dbReference>
<evidence type="ECO:0000313" key="13">
    <source>
        <dbReference type="EMBL" id="AFO98800.1"/>
    </source>
</evidence>
<dbReference type="GO" id="GO:0000209">
    <property type="term" value="P:protein polyubiquitination"/>
    <property type="evidence" value="ECO:0007669"/>
    <property type="project" value="InterPro"/>
</dbReference>
<evidence type="ECO:0000256" key="3">
    <source>
        <dbReference type="ARBA" id="ARBA00022679"/>
    </source>
</evidence>
<dbReference type="SUPFAM" id="SSF57850">
    <property type="entry name" value="RING/U-box"/>
    <property type="match status" value="1"/>
</dbReference>
<dbReference type="FunFam" id="3.30.40.10:FF:000117">
    <property type="entry name" value="Probable E3 ubiquitin-protein ligase makorin-1"/>
    <property type="match status" value="1"/>
</dbReference>
<dbReference type="SMART" id="SM00184">
    <property type="entry name" value="RING"/>
    <property type="match status" value="1"/>
</dbReference>
<evidence type="ECO:0000256" key="7">
    <source>
        <dbReference type="ARBA" id="ARBA00022786"/>
    </source>
</evidence>
<accession>V9KKU4</accession>
<dbReference type="SMART" id="SM00356">
    <property type="entry name" value="ZnF_C3H1"/>
    <property type="match status" value="3"/>
</dbReference>
<name>V9KKU4_CALMI</name>
<dbReference type="SUPFAM" id="SSF90229">
    <property type="entry name" value="CCCH zinc finger"/>
    <property type="match status" value="2"/>
</dbReference>
<evidence type="ECO:0000256" key="6">
    <source>
        <dbReference type="ARBA" id="ARBA00022771"/>
    </source>
</evidence>
<keyword evidence="8 9" id="KW-0862">Zinc</keyword>
<dbReference type="InterPro" id="IPR018957">
    <property type="entry name" value="Znf_C3HC4_RING-type"/>
</dbReference>
<dbReference type="InterPro" id="IPR000571">
    <property type="entry name" value="Znf_CCCH"/>
</dbReference>
<feature type="compositionally biased region" description="Acidic residues" evidence="10">
    <location>
        <begin position="172"/>
        <end position="183"/>
    </location>
</feature>
<dbReference type="PANTHER" id="PTHR11224:SF39">
    <property type="entry name" value="RING-TYPE E3 UBIQUITIN TRANSFERASE"/>
    <property type="match status" value="1"/>
</dbReference>
<feature type="domain" description="RING-type" evidence="11">
    <location>
        <begin position="280"/>
        <end position="334"/>
    </location>
</feature>
<dbReference type="PROSITE" id="PS00518">
    <property type="entry name" value="ZF_RING_1"/>
    <property type="match status" value="1"/>
</dbReference>
<dbReference type="InterPro" id="IPR036855">
    <property type="entry name" value="Znf_CCCH_sf"/>
</dbReference>
<dbReference type="InterPro" id="IPR001841">
    <property type="entry name" value="Znf_RING"/>
</dbReference>
<protein>
    <recommendedName>
        <fullName evidence="2">RING-type E3 ubiquitin transferase</fullName>
        <ecNumber evidence="2">2.3.2.27</ecNumber>
    </recommendedName>
</protein>
<organism evidence="13">
    <name type="scientific">Callorhinchus milii</name>
    <name type="common">Ghost shark</name>
    <dbReference type="NCBI Taxonomy" id="7868"/>
    <lineage>
        <taxon>Eukaryota</taxon>
        <taxon>Metazoa</taxon>
        <taxon>Chordata</taxon>
        <taxon>Craniata</taxon>
        <taxon>Vertebrata</taxon>
        <taxon>Chondrichthyes</taxon>
        <taxon>Holocephali</taxon>
        <taxon>Chimaeriformes</taxon>
        <taxon>Callorhinchidae</taxon>
        <taxon>Callorhinchus</taxon>
    </lineage>
</organism>
<keyword evidence="4 9" id="KW-0479">Metal-binding</keyword>
<dbReference type="PROSITE" id="PS50103">
    <property type="entry name" value="ZF_C3H1"/>
    <property type="match status" value="3"/>
</dbReference>
<dbReference type="GO" id="GO:0008270">
    <property type="term" value="F:zinc ion binding"/>
    <property type="evidence" value="ECO:0007669"/>
    <property type="project" value="UniProtKB-KW"/>
</dbReference>
<evidence type="ECO:0000256" key="4">
    <source>
        <dbReference type="ARBA" id="ARBA00022723"/>
    </source>
</evidence>
<dbReference type="PANTHER" id="PTHR11224">
    <property type="entry name" value="MAKORIN-RELATED"/>
    <property type="match status" value="1"/>
</dbReference>
<evidence type="ECO:0000256" key="10">
    <source>
        <dbReference type="SAM" id="MobiDB-lite"/>
    </source>
</evidence>
<comment type="catalytic activity">
    <reaction evidence="1">
        <text>S-ubiquitinyl-[E2 ubiquitin-conjugating enzyme]-L-cysteine + [acceptor protein]-L-lysine = [E2 ubiquitin-conjugating enzyme]-L-cysteine + N(6)-ubiquitinyl-[acceptor protein]-L-lysine.</text>
        <dbReference type="EC" id="2.3.2.27"/>
    </reaction>
</comment>
<dbReference type="GO" id="GO:0061630">
    <property type="term" value="F:ubiquitin protein ligase activity"/>
    <property type="evidence" value="ECO:0007669"/>
    <property type="project" value="UniProtKB-EC"/>
</dbReference>
<evidence type="ECO:0000256" key="8">
    <source>
        <dbReference type="ARBA" id="ARBA00022833"/>
    </source>
</evidence>
<keyword evidence="6 9" id="KW-0863">Zinc-finger</keyword>
<evidence type="ECO:0000256" key="9">
    <source>
        <dbReference type="PROSITE-ProRule" id="PRU00723"/>
    </source>
</evidence>
<dbReference type="Gene3D" id="4.10.1000.10">
    <property type="entry name" value="Zinc finger, CCCH-type"/>
    <property type="match status" value="1"/>
</dbReference>
<dbReference type="InterPro" id="IPR017907">
    <property type="entry name" value="Znf_RING_CS"/>
</dbReference>
<keyword evidence="7" id="KW-0833">Ubl conjugation pathway</keyword>
<feature type="zinc finger region" description="C3H1-type" evidence="9">
    <location>
        <begin position="17"/>
        <end position="44"/>
    </location>
</feature>
<evidence type="ECO:0000259" key="11">
    <source>
        <dbReference type="PROSITE" id="PS50089"/>
    </source>
</evidence>
<dbReference type="AlphaFoldDB" id="V9KKU4"/>